<evidence type="ECO:0000256" key="1">
    <source>
        <dbReference type="SAM" id="MobiDB-lite"/>
    </source>
</evidence>
<organism evidence="3 4">
    <name type="scientific">Actinomadura viridis</name>
    <dbReference type="NCBI Taxonomy" id="58110"/>
    <lineage>
        <taxon>Bacteria</taxon>
        <taxon>Bacillati</taxon>
        <taxon>Actinomycetota</taxon>
        <taxon>Actinomycetes</taxon>
        <taxon>Streptosporangiales</taxon>
        <taxon>Thermomonosporaceae</taxon>
        <taxon>Actinomadura</taxon>
    </lineage>
</organism>
<feature type="transmembrane region" description="Helical" evidence="2">
    <location>
        <begin position="12"/>
        <end position="33"/>
    </location>
</feature>
<feature type="compositionally biased region" description="Basic and acidic residues" evidence="1">
    <location>
        <begin position="162"/>
        <end position="171"/>
    </location>
</feature>
<sequence>MAGTRRVPRSRGVLSGTLLVLLGLWGGLLPYIGPYFDFGFAPDRPWVHTADRLQLSVAPAVAVGLGGLIVLAAAGRAAGATGAWLAALGGAWFVVGGPVAALWDVRGVGTPLGAEEGRRLAEQLAGSSGLGVVAVFLAAVALGRFTVAAHPVDGEYGDGEDRDGAAPEREGWSGFGGASRTTQPLAPAFGRYARPHREPPAEGRGPYQAGPPHPSDEHVAGEQHHRP</sequence>
<dbReference type="Proteomes" id="UP000614047">
    <property type="component" value="Unassembled WGS sequence"/>
</dbReference>
<feature type="transmembrane region" description="Helical" evidence="2">
    <location>
        <begin position="53"/>
        <end position="75"/>
    </location>
</feature>
<evidence type="ECO:0000313" key="3">
    <source>
        <dbReference type="EMBL" id="MBG6088542.1"/>
    </source>
</evidence>
<dbReference type="AlphaFoldDB" id="A0A931DHY6"/>
<feature type="transmembrane region" description="Helical" evidence="2">
    <location>
        <begin position="123"/>
        <end position="142"/>
    </location>
</feature>
<feature type="compositionally biased region" description="Basic and acidic residues" evidence="1">
    <location>
        <begin position="214"/>
        <end position="227"/>
    </location>
</feature>
<evidence type="ECO:0000256" key="2">
    <source>
        <dbReference type="SAM" id="Phobius"/>
    </source>
</evidence>
<proteinExistence type="predicted"/>
<name>A0A931DHY6_9ACTN</name>
<keyword evidence="2" id="KW-1133">Transmembrane helix</keyword>
<accession>A0A931DHY6</accession>
<dbReference type="RefSeq" id="WP_197011246.1">
    <property type="nucleotide sequence ID" value="NZ_BAABES010000005.1"/>
</dbReference>
<dbReference type="EMBL" id="JADOUA010000001">
    <property type="protein sequence ID" value="MBG6088542.1"/>
    <property type="molecule type" value="Genomic_DNA"/>
</dbReference>
<comment type="caution">
    <text evidence="3">The sequence shown here is derived from an EMBL/GenBank/DDBJ whole genome shotgun (WGS) entry which is preliminary data.</text>
</comment>
<feature type="transmembrane region" description="Helical" evidence="2">
    <location>
        <begin position="82"/>
        <end position="103"/>
    </location>
</feature>
<protein>
    <submittedName>
        <fullName evidence="3">Uncharacterized protein</fullName>
    </submittedName>
</protein>
<keyword evidence="2" id="KW-0812">Transmembrane</keyword>
<reference evidence="3" key="1">
    <citation type="submission" date="2020-11" db="EMBL/GenBank/DDBJ databases">
        <title>Sequencing the genomes of 1000 actinobacteria strains.</title>
        <authorList>
            <person name="Klenk H.-P."/>
        </authorList>
    </citation>
    <scope>NUCLEOTIDE SEQUENCE</scope>
    <source>
        <strain evidence="3">DSM 43175</strain>
    </source>
</reference>
<gene>
    <name evidence="3" type="ORF">IW256_002655</name>
</gene>
<evidence type="ECO:0000313" key="4">
    <source>
        <dbReference type="Proteomes" id="UP000614047"/>
    </source>
</evidence>
<keyword evidence="2" id="KW-0472">Membrane</keyword>
<feature type="region of interest" description="Disordered" evidence="1">
    <location>
        <begin position="152"/>
        <end position="227"/>
    </location>
</feature>
<keyword evidence="4" id="KW-1185">Reference proteome</keyword>